<dbReference type="Gene3D" id="3.40.50.300">
    <property type="entry name" value="P-loop containing nucleotide triphosphate hydrolases"/>
    <property type="match status" value="2"/>
</dbReference>
<keyword evidence="4" id="KW-0378">Hydrolase</keyword>
<evidence type="ECO:0000256" key="4">
    <source>
        <dbReference type="ARBA" id="ARBA00022801"/>
    </source>
</evidence>
<protein>
    <submittedName>
        <fullName evidence="8">RNA-dependent RNA polymerase</fullName>
    </submittedName>
</protein>
<proteinExistence type="predicted"/>
<dbReference type="InterPro" id="IPR043502">
    <property type="entry name" value="DNA/RNA_pol_sf"/>
</dbReference>
<evidence type="ECO:0000256" key="5">
    <source>
        <dbReference type="ARBA" id="ARBA00022840"/>
    </source>
</evidence>
<dbReference type="Gene3D" id="3.40.50.2000">
    <property type="entry name" value="Glycogen Phosphorylase B"/>
    <property type="match status" value="1"/>
</dbReference>
<evidence type="ECO:0000256" key="6">
    <source>
        <dbReference type="ARBA" id="ARBA00022953"/>
    </source>
</evidence>
<dbReference type="PROSITE" id="PS50507">
    <property type="entry name" value="RDRP_SSRNA_POS"/>
    <property type="match status" value="1"/>
</dbReference>
<keyword evidence="5" id="KW-0067">ATP-binding</keyword>
<dbReference type="CDD" id="cd23255">
    <property type="entry name" value="Endornaviridae_RdRp"/>
    <property type="match status" value="1"/>
</dbReference>
<dbReference type="InterPro" id="IPR007094">
    <property type="entry name" value="RNA-dir_pol_PSvirus"/>
</dbReference>
<dbReference type="GO" id="GO:0005524">
    <property type="term" value="F:ATP binding"/>
    <property type="evidence" value="ECO:0007669"/>
    <property type="project" value="UniProtKB-KW"/>
</dbReference>
<evidence type="ECO:0000256" key="1">
    <source>
        <dbReference type="ARBA" id="ARBA00022484"/>
    </source>
</evidence>
<dbReference type="Pfam" id="PF00978">
    <property type="entry name" value="RdRP_2"/>
    <property type="match status" value="1"/>
</dbReference>
<evidence type="ECO:0000313" key="8">
    <source>
        <dbReference type="EMBL" id="QIP68005.1"/>
    </source>
</evidence>
<dbReference type="InterPro" id="IPR027417">
    <property type="entry name" value="P-loop_NTPase"/>
</dbReference>
<dbReference type="GO" id="GO:0039694">
    <property type="term" value="P:viral RNA genome replication"/>
    <property type="evidence" value="ECO:0007669"/>
    <property type="project" value="InterPro"/>
</dbReference>
<evidence type="ECO:0000259" key="7">
    <source>
        <dbReference type="PROSITE" id="PS50507"/>
    </source>
</evidence>
<dbReference type="Pfam" id="PF01443">
    <property type="entry name" value="Viral_helicase1"/>
    <property type="match status" value="1"/>
</dbReference>
<dbReference type="GO" id="GO:0003723">
    <property type="term" value="F:RNA binding"/>
    <property type="evidence" value="ECO:0007669"/>
    <property type="project" value="InterPro"/>
</dbReference>
<accession>A0A6G9ELF7</accession>
<dbReference type="InterPro" id="IPR001788">
    <property type="entry name" value="RNA-dep_RNA_pol_alsuvir"/>
</dbReference>
<keyword evidence="6" id="KW-0693">Viral RNA replication</keyword>
<feature type="domain" description="RdRp catalytic" evidence="7">
    <location>
        <begin position="4147"/>
        <end position="4260"/>
    </location>
</feature>
<evidence type="ECO:0000256" key="2">
    <source>
        <dbReference type="ARBA" id="ARBA00022679"/>
    </source>
</evidence>
<name>A0A6G9ELF7_9VIRU</name>
<dbReference type="GO" id="GO:0006351">
    <property type="term" value="P:DNA-templated transcription"/>
    <property type="evidence" value="ECO:0007669"/>
    <property type="project" value="InterPro"/>
</dbReference>
<keyword evidence="3" id="KW-0548">Nucleotidyltransferase</keyword>
<dbReference type="InterPro" id="IPR027351">
    <property type="entry name" value="(+)RNA_virus_helicase_core_dom"/>
</dbReference>
<dbReference type="GO" id="GO:0016787">
    <property type="term" value="F:hydrolase activity"/>
    <property type="evidence" value="ECO:0007669"/>
    <property type="project" value="UniProtKB-KW"/>
</dbReference>
<sequence length="4405" mass="504268">MIVDPLSLLDCVKSPSQPFQVETSSHLIDMERWISIEHIVLFNPNINELRKVVDCVNKTTNVTICQLKPTVETTQDEWDSKNDEHNTWWSPIYSNEVIKQETEIINLVSSDHYTILSSEKVLINTVVKETNTMIISNIKITQGVPNSLIKKLISFTTDLNKYFKIPVVNTESLIGKFGVPIIKEEQIELDRIFMRYLLNKNMLGNQTYQQLMDYAISLCHSRYVLDGREQNFKRISAEQCRLHTYVAVMIGQLNHTEIDTVVKLVGPDHPIKQMVGVLGLGSMQGLWSVGLEYALNNLPVPISDAISATIEWLSDKSLMNYHHIDVWERIRVWVFEMNGQSNKYYVNSTWNSTENHSNCDHHDLQCEERHELTEKIEEKTCLCCQVYKAQEDLTLCKCCQHSNKCHHVCEHDCTSPLDHVCGKKCKHSKHICKCCKVATCYDVCPVCNESLNWIPLIESSSRQSFTSNKKRGLKNSKQLEDRIVTGKQVEVEKHETLENSFTCCGVTLGVRGCHLQTIKDNKEIIKNVLRTKKPEDLEMFTQDALSEIGLNLLLDDELTQKPILPEKHTIAEIIESTVRNTNPQLVLDESINTTDNQNELIEESGTILPNDQLVNAWLSDLPQIVRNSCITGLERNWQSIKNSYASSDDLPRGGGHIVCCPEGISFIGSSNWISIVKEYDNNEDDALCGWRALNNYSHEVSLSDLRSSSEREDWFTHRDLAKYCREISVNLMIMKGNDIILHNHEPYESKCCLLIHSGPEDSGHWTSVSFVQTSPCPTMPDWVGYTSQEFMNMWLQSNQIREDCKFDELSVEQRIRYSHLLFVQEEENNSQILKGLIAVERIDNDYKLITNEGKELNDPRKGFVNVRIPEQFVNQVGLINLDYDQALLNYEYNQPHSFDEKIPVNCSQRLKQEIREISKQCIDLGICLNKQLYSKPEGYYPIENKATVKSISEGVCRTICIKDNLKTGDTICIKQRDKTFVIRRVKRHKKWMLINYNMPGKGGPLRYYLPRQSLTSLILQLNSLLITKEDTLTTIKLLSKANTILAVPGWGKSTQIAANFTPDTTVVCVTSEAVKNLINMGIPRGNVKSVERATEDRITTKRLIVDECTQVDWMRIHEMVTDRVQEIELFGDSFQIGTVDFSGSSGERTITSCNMYSDNVKQFNSTRRFGEPLCSELKTLNPNIDTITSHETTYNVENLSELNTERIAELINKHHIGVVLTFHQLTKNILQKSLGKTNKVNLNVTDFCTVHSFQGNQKSRVMVIQHFLTPSGVHTDKRYLMSAASRCTNHLTWVTIDSPVTSLILKDHLKNTILIGGKGDNVLDTVTSMIRKKYNNISILGVLRTCIQRLLGEYEQNRGNAVMFKVLSLRGPRVSDIARGYLRLSNLTDEEISYYNLIQLEIQDEVGLHGKLFEIEIKEEKLENHLQYFDDEKPIDYYKKTVTYFGNKLKFNSMLLPGKIEFRFFTCTFRNDGDDIKIIITTKFKSFTIGYDNRIGGFKLTKITIPIFNVLEKFGILGKIKHINPFFKGAQLFTVEENNEEFNESLFERNVKQGIKEYKLLTMQSASKLNKHNEFSEVIKPEVTIEKIRGGKMISKTVQPIVKTNISKQRKFFSYKIGINLEQYSRLTIVADSSRRFFSGAYPVIYITPYGWIEYLMQDGCSPCAGLFVRRDEAWWLIDNDYLKLGSRRIQFNEECLTCKPIIYFVKTLNLESCFTEAYDYELKDNPLVTVNTNGIEPWEQRNNVLDFIDVLQERLCNMDRSTLTTKQVVCKEMVEYNEIWLLDRKIAAADDGIELVLEFDPDKLSVLDYTIMLGRLGKQGIYVIMETDNKFFCPTEETGSISLDSNPNWTRVKNLNELIRMGIKLAGKNRASKLTNLLRHVNNGLFGSNDLEDGLILDLDQHKFNKTAVYNHLCQRLGELKLSQSSMIRRPFYHGKISDSRLLNQLKNVLRCGVIMECPTTMGTSTGSELVMLVLAHMEVKQCTLVLKNPGLLLSNSLWHHEVLSLTEILVEQDIPSERKIFQDHCGHIISKVSNSMQSYTSAGNDNKTNQLKSTLVKLHDAIMNTNGVEGSRLFPKVKIKQNFRNLIVNHFILMEPEKLKNIWLDDDNEITIIIPSCGTNNSFWYGMSTSEDKNFEVHETNGNISAVISQKKLRELKNLDKLKLFGHYRPIFIAGSLFDYIIVKTQIESNTLSKKYWRTHPLTETIQVPLLTTDLEWAIENKTVMKWKTFTCDKAVLRRLEIRANREGTNFKDLCEFGRTLLHSRDYSRVGSWDSVEVDAFTMLTHCQYAYYKSITGQQSVKQMINLLSIIDDKPGNSSIFKWLKKIGFEKVFAIGYNKYKELIQTIGFDLTLQDSMIEFCGFLDSLVNNKNWTDNFKNSVTEYLPKQNLRSCTFLYKENFDRDESNVGKMLGGILKEFVWQPLNKGDFNLKDIMLKGLGIAPNVTKTNNEQQNLKNSEETFNLNFEGLEGLLTPIELQVIGRQPTLEPCIKGKRNLLIVSQGTRGDVEPLKPLIDEWSELFITIYVCINQGNEESVKWNDKVKVVYINMDGSDLSNIATMEVDQLSSTKLHMLKQLTTGLSSSFKDLLKLDNIGLVISTSHTVLGQLVANARRVKHVNLQLFPWAVKPTDKYMKLVLECVSRVLNRTVDTGCESIAELTRETNLNLILYPPSILNTIPHGIGTNIKLLTRNFSEKKCRLTTTNELIITMGSIVGKEALSRYKNGLLWASVNKMRKVYLIGAQFSERRGVETKECIGKIKRKLKRNGVGIITATYLDFSEISSKHTIVIHHGGAGTSNYFSRLGIKQIILPIFNDQWLWANYLQKEGFCISSTPFGLRNLNLNTLIMNTNPSKWARLNQISEPTYYLNNIDLLDWVNECDDNTNFINLWPYIIESIKTISNNISDKILSLPPLKLMLEVATCITNVTKSQTLETDGAIDVIECVDTFDDVIEIPDKSHNEEEHITHPTINLPTHIFKLVNDEFGVDAWNSGIKPVDSLNLSDQSIDELERITVSGGSDFARFKQNYIEAGSGIIETIGTEAVHSGNGGLGKFEELENESKINEVKLGEVDISEKTYIPIKEVIIKENKEEITDTGRFEVIGETDYKYSVNEILESQRLAYRGKSDEGFRKVKNKDETVIVRKPENKSDSINLELAEFKSEDADDQLVYAKGGYTVSNEVEQVNINESLLLESELGEGVIIGFCKPPLSLNSVMDWQQLLNIEESNLIQNPYCCNPEHSTIDGSDLIGQRLQNTNTLYNPLSDGTCTYDCLYWIFNGDGNGILKTWGAIFHSRTWATIADIRGFSYLSGISIIVQTDNECLFLNPKCLPLFALSMETKDGLGHTSVIGFDVDEFKEKQWIRLEKPLKNANLDLGPTCKLRSMRYLGTSNCKNHCHITKQNLGIIGKSLNFNSSKEDIVRWLKIASLISGKTIKDIASRLNGRNWSKLLNRRKTQFVKLVDHQYSNGCSWDLYNCGFKPGDVLCAINGSNISVGVLINRTNDLFLSTSSQVTPVQLVMSLSMNLSPTPYKIPKRINYVGEVKSFFLNRSSMNYCHSIGIKTDVDKIAELDISIDELLISEYDNRQHHLMNDKEIVKQVEESKIVVIGHAERMLSCKWIKTDSKIRPVTIHGKQYIECDTECQLILFCLDKTGERKNLQPSGYRWIINQETLISFRICDTLGELNRQLQYTDDNKVVLTRVKFNMAGNLVKQLKTYLIKNGFSEEGENYIMELESVMMSPQSTWDVYIDTHNIKYWLESLNEKIDYKMDKLYFVTNQGFFSLIGPMVITKKKLLKDIPELVGGYSQIKQLGSQTWDHSMQDLMKTTSHVKHGFKFNFNNEKKIQSRLTQLSNHNSQQRLHNVMDLIDNNLQTKDNIQPINITNWENLAIQEGFDSIIPKQIIDTKLNRNITNDSIQEVPIHVRNMWDDTELLGWNTAYAPTNDLKLKAHIPVGKRRTERKITMCKYPIESRVVLTKVANQEFNAITGRVGNASKIRKYDLNIEYEIKNFCEAYFKEGWIDIVRGYQANPIYPTGESILKWLLEKPDCMDIDSELKMYMEDGFLTHPISDVNVHLKLESLLKDEPVTVNEALKARVIIWQAKGICAMYSSSFIEIKKRLKNLLRPEIIYTDGMQPHEIGNNMNSTGEFEWFLEDDLTRQDSQTDGQTINVEFGLYDLLGLHRGIASSWRRVHENWRFKGKDVRGIWKEMRLTGQATTALGNALVNLTVHWRVVKQLGRNLKKMLILGDDSLFMNTTTTDYTSLRRNIADYYNMKSKAFQYKNHGTFCSMIAYRNNDNSCGIGPDYVRLKRRFEIPSGASDGSLHNIIARKMSYAMMLGDLQPVREIVETMKWPIELESWYDYGSLVDACSSKYDISTTEVEAYLKTLIDYLKQDFMFEVEFDVISQR</sequence>
<evidence type="ECO:0000256" key="3">
    <source>
        <dbReference type="ARBA" id="ARBA00022695"/>
    </source>
</evidence>
<dbReference type="SUPFAM" id="SSF56672">
    <property type="entry name" value="DNA/RNA polymerases"/>
    <property type="match status" value="1"/>
</dbReference>
<keyword evidence="1 8" id="KW-0696">RNA-directed RNA polymerase</keyword>
<keyword evidence="5" id="KW-0547">Nucleotide-binding</keyword>
<keyword evidence="2" id="KW-0808">Transferase</keyword>
<organism evidence="8">
    <name type="scientific">Bremia lactucae associated endornavirus 1</name>
    <dbReference type="NCBI Taxonomy" id="2719798"/>
    <lineage>
        <taxon>Viruses</taxon>
        <taxon>Riboviria</taxon>
        <taxon>Orthornavirae</taxon>
        <taxon>Kitrinoviricota</taxon>
        <taxon>Alsuviricetes</taxon>
        <taxon>Martellivirales</taxon>
        <taxon>Endornaviridae</taxon>
    </lineage>
</organism>
<dbReference type="SUPFAM" id="SSF53756">
    <property type="entry name" value="UDP-Glycosyltransferase/glycogen phosphorylase"/>
    <property type="match status" value="1"/>
</dbReference>
<dbReference type="GO" id="GO:0003968">
    <property type="term" value="F:RNA-directed RNA polymerase activity"/>
    <property type="evidence" value="ECO:0007669"/>
    <property type="project" value="UniProtKB-KW"/>
</dbReference>
<dbReference type="EMBL" id="MN565677">
    <property type="protein sequence ID" value="QIP68005.1"/>
    <property type="molecule type" value="Genomic_RNA"/>
</dbReference>
<reference evidence="8" key="1">
    <citation type="submission" date="2019-10" db="EMBL/GenBank/DDBJ databases">
        <title>The virome associated to a a collection of Bremia lactucae isolates.</title>
        <authorList>
            <person name="Chiapello M."/>
            <person name="Turina M."/>
        </authorList>
    </citation>
    <scope>NUCLEOTIDE SEQUENCE</scope>
    <source>
        <strain evidence="8">DML-A_DN43289</strain>
    </source>
</reference>